<protein>
    <submittedName>
        <fullName evidence="3">Serine hydrolase</fullName>
    </submittedName>
</protein>
<organism evidence="3 4">
    <name type="scientific">Blautia wexlerae</name>
    <dbReference type="NCBI Taxonomy" id="418240"/>
    <lineage>
        <taxon>Bacteria</taxon>
        <taxon>Bacillati</taxon>
        <taxon>Bacillota</taxon>
        <taxon>Clostridia</taxon>
        <taxon>Lachnospirales</taxon>
        <taxon>Lachnospiraceae</taxon>
        <taxon>Blautia</taxon>
    </lineage>
</organism>
<dbReference type="Proteomes" id="UP000822152">
    <property type="component" value="Unassembled WGS sequence"/>
</dbReference>
<evidence type="ECO:0000313" key="4">
    <source>
        <dbReference type="Proteomes" id="UP000822152"/>
    </source>
</evidence>
<dbReference type="PANTHER" id="PTHR35333">
    <property type="entry name" value="BETA-LACTAMASE"/>
    <property type="match status" value="1"/>
</dbReference>
<dbReference type="EMBL" id="JAAIPF010000029">
    <property type="protein sequence ID" value="NSF74558.1"/>
    <property type="molecule type" value="Genomic_DNA"/>
</dbReference>
<feature type="domain" description="Beta-lactamase class A catalytic" evidence="2">
    <location>
        <begin position="259"/>
        <end position="408"/>
    </location>
</feature>
<dbReference type="RefSeq" id="WP_173743915.1">
    <property type="nucleotide sequence ID" value="NZ_JAAIPF010000029.1"/>
</dbReference>
<keyword evidence="4" id="KW-1185">Reference proteome</keyword>
<dbReference type="InterPro" id="IPR012338">
    <property type="entry name" value="Beta-lactam/transpept-like"/>
</dbReference>
<evidence type="ECO:0000313" key="3">
    <source>
        <dbReference type="EMBL" id="NSF74558.1"/>
    </source>
</evidence>
<dbReference type="InterPro" id="IPR045155">
    <property type="entry name" value="Beta-lactam_cat"/>
</dbReference>
<proteinExistence type="predicted"/>
<keyword evidence="1" id="KW-0677">Repeat</keyword>
<evidence type="ECO:0000256" key="1">
    <source>
        <dbReference type="ARBA" id="ARBA00022737"/>
    </source>
</evidence>
<dbReference type="InterPro" id="IPR000871">
    <property type="entry name" value="Beta-lactam_class-A"/>
</dbReference>
<evidence type="ECO:0000259" key="2">
    <source>
        <dbReference type="Pfam" id="PF13354"/>
    </source>
</evidence>
<accession>A0ABX2GSG2</accession>
<keyword evidence="3" id="KW-0378">Hydrolase</keyword>
<dbReference type="Pfam" id="PF13354">
    <property type="entry name" value="Beta-lactamase2"/>
    <property type="match status" value="1"/>
</dbReference>
<dbReference type="InterPro" id="IPR018337">
    <property type="entry name" value="Cell_wall/Cho-bd_repeat"/>
</dbReference>
<dbReference type="Gene3D" id="3.40.710.10">
    <property type="entry name" value="DD-peptidase/beta-lactamase superfamily"/>
    <property type="match status" value="1"/>
</dbReference>
<comment type="caution">
    <text evidence="3">The sequence shown here is derived from an EMBL/GenBank/DDBJ whole genome shotgun (WGS) entry which is preliminary data.</text>
</comment>
<reference evidence="3 4" key="1">
    <citation type="journal article" date="2020" name="Cell Host Microbe">
        <title>Functional and Genomic Variation between Human-Derived Isolates of Lachnospiraceae Reveals Inter- and Intra-Species Diversity.</title>
        <authorList>
            <person name="Sorbara M.T."/>
            <person name="Littmann E.R."/>
            <person name="Fontana E."/>
            <person name="Moody T.U."/>
            <person name="Kohout C.E."/>
            <person name="Gjonbalaj M."/>
            <person name="Eaton V."/>
            <person name="Seok R."/>
            <person name="Leiner I.M."/>
            <person name="Pamer E.G."/>
        </authorList>
    </citation>
    <scope>NUCLEOTIDE SEQUENCE [LARGE SCALE GENOMIC DNA]</scope>
    <source>
        <strain evidence="3 4">MSK.20.11</strain>
    </source>
</reference>
<name>A0ABX2GSG2_9FIRM</name>
<dbReference type="PANTHER" id="PTHR35333:SF3">
    <property type="entry name" value="BETA-LACTAMASE-TYPE TRANSPEPTIDASE FOLD CONTAINING PROTEIN"/>
    <property type="match status" value="1"/>
</dbReference>
<dbReference type="Gene3D" id="2.10.270.10">
    <property type="entry name" value="Cholin Binding"/>
    <property type="match status" value="1"/>
</dbReference>
<dbReference type="GO" id="GO:0016787">
    <property type="term" value="F:hydrolase activity"/>
    <property type="evidence" value="ECO:0007669"/>
    <property type="project" value="UniProtKB-KW"/>
</dbReference>
<gene>
    <name evidence="3" type="ORF">G4952_12240</name>
</gene>
<dbReference type="Pfam" id="PF19085">
    <property type="entry name" value="Choline_bind_2"/>
    <property type="match status" value="1"/>
</dbReference>
<dbReference type="SUPFAM" id="SSF69360">
    <property type="entry name" value="Cell wall binding repeat"/>
    <property type="match status" value="1"/>
</dbReference>
<dbReference type="SUPFAM" id="SSF56601">
    <property type="entry name" value="beta-lactamase/transpeptidase-like"/>
    <property type="match status" value="1"/>
</dbReference>
<sequence>MEKKIQKKKYIFILAIAIIYLLGISVHVQAAGNRISVKVNESEKAVLEKTKNSWQLTTGDEEKDKQILSSKVLYLRIPKKKELLTGYYTFNSRGVLDTRKTIHTLDTKIGDGRFKGKYYFGEKNGRLWMNKPGWTQIKKKQYYLSKTGRICVNRWVKGYYVKEDGQIAKNMQTPDGSYVDCDGHKCTKEEMSLSSLKKQLVSMISGYNGTWSVYVKDLKTGDVISINDTAMKPASVIKLFTMAATYDSIKHGKIKKDSAVNNLLTNMITVSDNESYNELVRRNSSYRSFTNGCNVINNYLKKAGCTKTGCHSSLHPSASSFSWDGQTNMASAKDAGLILEKIYKGKCVSAKYSNEMLNLLLHQTRRWKIPSGLPAGTKCANKTGENDSCQNDVAIVYGKKTTYIVCIFSQTYESSGVSGIRALSSKIYKALN</sequence>